<dbReference type="AlphaFoldDB" id="A0A0D2JSY9"/>
<gene>
    <name evidence="9" type="ORF">X474_18420</name>
</gene>
<comment type="subcellular location">
    <subcellularLocation>
        <location evidence="2">Cell membrane</location>
    </subcellularLocation>
    <subcellularLocation>
        <location evidence="1">Membrane</location>
        <topology evidence="1">Single-pass membrane protein</topology>
    </subcellularLocation>
</comment>
<dbReference type="SUPFAM" id="SSF117892">
    <property type="entry name" value="Band 7/SPFH domain"/>
    <property type="match status" value="1"/>
</dbReference>
<keyword evidence="6" id="KW-0175">Coiled coil</keyword>
<dbReference type="PANTHER" id="PTHR13806:SF31">
    <property type="entry name" value="FLOTILLIN-LIKE PROTEIN 1-RELATED"/>
    <property type="match status" value="1"/>
</dbReference>
<evidence type="ECO:0000256" key="6">
    <source>
        <dbReference type="SAM" id="Coils"/>
    </source>
</evidence>
<dbReference type="GO" id="GO:0005886">
    <property type="term" value="C:plasma membrane"/>
    <property type="evidence" value="ECO:0007669"/>
    <property type="project" value="UniProtKB-SubCell"/>
</dbReference>
<sequence length="483" mass="52931">MAALVALGIFALFVFSIILAALSRYKRCPSDEVLVIYGKVGKGRAARCIHGGASFVWPLIQNYRYLDLAPMTIDISLRNALSKQNIRVNVPSRFTIGISTEPDVMSLAAERLLSMDREQVEDNAKDIIFGQLRATIATMDIEEINADRENFERKVMDNVETELKKIGLKLINVNITDITDESGYIDALGKKAAAEATNQARIEVAEQERNGAAGEADARREQRIRVAQADAMAVEGENHSKVAIAKSEADRREAEAEAKRRSEAAEKIKAAEALRAAYEAEQKAELTRREREQATKEADIIVQAEIEKKRQIIQSEASMEQASRDAKAQVTMAEAEKQKAVLAGQAKGEATRAEMEGQAAGIEATLQKQAEGFNQLIKAAGDNPDLAVQLLIAQKLEQLMEIQVQAIKGISIDKITVWESGKGADGQTSTANFLSGMMNSLPPIKDLLNMSGMELPEWVGKDTALPQRRETPKSVSTPSKKPE</sequence>
<keyword evidence="4" id="KW-1003">Cell membrane</keyword>
<comment type="caution">
    <text evidence="9">The sequence shown here is derived from an EMBL/GenBank/DDBJ whole genome shotgun (WGS) entry which is preliminary data.</text>
</comment>
<proteinExistence type="inferred from homology"/>
<comment type="similarity">
    <text evidence="3">Belongs to the band 7/mec-2 family. Flotillin subfamily.</text>
</comment>
<evidence type="ECO:0000259" key="8">
    <source>
        <dbReference type="SMART" id="SM00244"/>
    </source>
</evidence>
<evidence type="ECO:0000313" key="9">
    <source>
        <dbReference type="EMBL" id="KIX12580.1"/>
    </source>
</evidence>
<evidence type="ECO:0000256" key="7">
    <source>
        <dbReference type="SAM" id="MobiDB-lite"/>
    </source>
</evidence>
<feature type="domain" description="Band 7" evidence="8">
    <location>
        <begin position="23"/>
        <end position="192"/>
    </location>
</feature>
<protein>
    <recommendedName>
        <fullName evidence="8">Band 7 domain-containing protein</fullName>
    </recommendedName>
</protein>
<dbReference type="InParanoid" id="A0A0D2JSY9"/>
<keyword evidence="5" id="KW-0472">Membrane</keyword>
<dbReference type="OrthoDB" id="9786220at2"/>
<dbReference type="EMBL" id="AZAC01000029">
    <property type="protein sequence ID" value="KIX12580.1"/>
    <property type="molecule type" value="Genomic_DNA"/>
</dbReference>
<organism evidence="9 10">
    <name type="scientific">Dethiosulfatarculus sandiegensis</name>
    <dbReference type="NCBI Taxonomy" id="1429043"/>
    <lineage>
        <taxon>Bacteria</taxon>
        <taxon>Pseudomonadati</taxon>
        <taxon>Thermodesulfobacteriota</taxon>
        <taxon>Desulfarculia</taxon>
        <taxon>Desulfarculales</taxon>
        <taxon>Desulfarculaceae</taxon>
        <taxon>Dethiosulfatarculus</taxon>
    </lineage>
</organism>
<dbReference type="Proteomes" id="UP000032233">
    <property type="component" value="Unassembled WGS sequence"/>
</dbReference>
<evidence type="ECO:0000256" key="3">
    <source>
        <dbReference type="ARBA" id="ARBA00007161"/>
    </source>
</evidence>
<feature type="coiled-coil region" evidence="6">
    <location>
        <begin position="244"/>
        <end position="297"/>
    </location>
</feature>
<dbReference type="InterPro" id="IPR036013">
    <property type="entry name" value="Band_7/SPFH_dom_sf"/>
</dbReference>
<accession>A0A0D2JSY9</accession>
<dbReference type="CDD" id="cd03399">
    <property type="entry name" value="SPFH_flotillin"/>
    <property type="match status" value="1"/>
</dbReference>
<feature type="compositionally biased region" description="Polar residues" evidence="7">
    <location>
        <begin position="473"/>
        <end position="483"/>
    </location>
</feature>
<dbReference type="PANTHER" id="PTHR13806">
    <property type="entry name" value="FLOTILLIN-RELATED"/>
    <property type="match status" value="1"/>
</dbReference>
<dbReference type="Gene3D" id="3.30.479.30">
    <property type="entry name" value="Band 7 domain"/>
    <property type="match status" value="1"/>
</dbReference>
<dbReference type="STRING" id="1429043.X474_18420"/>
<evidence type="ECO:0000256" key="2">
    <source>
        <dbReference type="ARBA" id="ARBA00004236"/>
    </source>
</evidence>
<feature type="region of interest" description="Disordered" evidence="7">
    <location>
        <begin position="459"/>
        <end position="483"/>
    </location>
</feature>
<dbReference type="InterPro" id="IPR027705">
    <property type="entry name" value="Flotillin_fam"/>
</dbReference>
<dbReference type="Pfam" id="PF01145">
    <property type="entry name" value="Band_7"/>
    <property type="match status" value="1"/>
</dbReference>
<name>A0A0D2JSY9_9BACT</name>
<evidence type="ECO:0000313" key="10">
    <source>
        <dbReference type="Proteomes" id="UP000032233"/>
    </source>
</evidence>
<dbReference type="PATRIC" id="fig|1429043.3.peg.3898"/>
<keyword evidence="10" id="KW-1185">Reference proteome</keyword>
<evidence type="ECO:0000256" key="5">
    <source>
        <dbReference type="ARBA" id="ARBA00023136"/>
    </source>
</evidence>
<dbReference type="InterPro" id="IPR001107">
    <property type="entry name" value="Band_7"/>
</dbReference>
<evidence type="ECO:0000256" key="1">
    <source>
        <dbReference type="ARBA" id="ARBA00004167"/>
    </source>
</evidence>
<reference evidence="9 10" key="1">
    <citation type="submission" date="2013-11" db="EMBL/GenBank/DDBJ databases">
        <title>Metagenomic analysis of a methanogenic consortium involved in long chain n-alkane degradation.</title>
        <authorList>
            <person name="Davidova I.A."/>
            <person name="Callaghan A.V."/>
            <person name="Wawrik B."/>
            <person name="Pruitt S."/>
            <person name="Marks C."/>
            <person name="Duncan K.E."/>
            <person name="Suflita J.M."/>
        </authorList>
    </citation>
    <scope>NUCLEOTIDE SEQUENCE [LARGE SCALE GENOMIC DNA]</scope>
    <source>
        <strain evidence="9 10">SPR</strain>
    </source>
</reference>
<evidence type="ECO:0000256" key="4">
    <source>
        <dbReference type="ARBA" id="ARBA00022475"/>
    </source>
</evidence>
<dbReference type="SMART" id="SM00244">
    <property type="entry name" value="PHB"/>
    <property type="match status" value="1"/>
</dbReference>
<dbReference type="RefSeq" id="WP_044350464.1">
    <property type="nucleotide sequence ID" value="NZ_AZAC01000029.1"/>
</dbReference>